<keyword evidence="3" id="KW-1185">Reference proteome</keyword>
<evidence type="ECO:0000256" key="1">
    <source>
        <dbReference type="ARBA" id="ARBA00022741"/>
    </source>
</evidence>
<dbReference type="PRINTS" id="PR00449">
    <property type="entry name" value="RASTRNSFRMNG"/>
</dbReference>
<organism evidence="2 3">
    <name type="scientific">Candida maltosa (strain Xu316)</name>
    <name type="common">Yeast</name>
    <dbReference type="NCBI Taxonomy" id="1245528"/>
    <lineage>
        <taxon>Eukaryota</taxon>
        <taxon>Fungi</taxon>
        <taxon>Dikarya</taxon>
        <taxon>Ascomycota</taxon>
        <taxon>Saccharomycotina</taxon>
        <taxon>Pichiomycetes</taxon>
        <taxon>Debaryomycetaceae</taxon>
        <taxon>Candida/Lodderomyces clade</taxon>
        <taxon>Candida</taxon>
    </lineage>
</organism>
<dbReference type="FunFam" id="3.40.50.300:FF:003284">
    <property type="entry name" value="Rab family GTPase"/>
    <property type="match status" value="1"/>
</dbReference>
<accession>M3HKA0</accession>
<dbReference type="EMBL" id="AOGT01001365">
    <property type="protein sequence ID" value="EMG47812.1"/>
    <property type="molecule type" value="Genomic_DNA"/>
</dbReference>
<evidence type="ECO:0008006" key="4">
    <source>
        <dbReference type="Google" id="ProtNLM"/>
    </source>
</evidence>
<dbReference type="InterPro" id="IPR005225">
    <property type="entry name" value="Small_GTP-bd"/>
</dbReference>
<dbReference type="OrthoDB" id="63533at2759"/>
<protein>
    <recommendedName>
        <fullName evidence="4">GTP-binding protein</fullName>
    </recommendedName>
</protein>
<dbReference type="eggNOG" id="KOG0092">
    <property type="taxonomic scope" value="Eukaryota"/>
</dbReference>
<dbReference type="NCBIfam" id="TIGR00231">
    <property type="entry name" value="small_GTP"/>
    <property type="match status" value="1"/>
</dbReference>
<dbReference type="PROSITE" id="PS51420">
    <property type="entry name" value="RHO"/>
    <property type="match status" value="1"/>
</dbReference>
<dbReference type="HOGENOM" id="CLU_041217_10_2_1"/>
<dbReference type="SMART" id="SM00175">
    <property type="entry name" value="RAB"/>
    <property type="match status" value="1"/>
</dbReference>
<dbReference type="SMART" id="SM00174">
    <property type="entry name" value="RHO"/>
    <property type="match status" value="1"/>
</dbReference>
<dbReference type="AlphaFoldDB" id="M3HKA0"/>
<dbReference type="Pfam" id="PF00071">
    <property type="entry name" value="Ras"/>
    <property type="match status" value="1"/>
</dbReference>
<reference evidence="2 3" key="1">
    <citation type="submission" date="2013-02" db="EMBL/GenBank/DDBJ databases">
        <title>Genome sequence of Candida maltosa Xu316, a potential industrial strain for xylitol and ethanol production.</title>
        <authorList>
            <person name="Yu J."/>
            <person name="Wang Q."/>
            <person name="Geng X."/>
            <person name="Bao W."/>
            <person name="He P."/>
            <person name="Cai J."/>
        </authorList>
    </citation>
    <scope>NUCLEOTIDE SEQUENCE [LARGE SCALE GENOMIC DNA]</scope>
    <source>
        <strain evidence="3">Xu316</strain>
    </source>
</reference>
<evidence type="ECO:0000313" key="2">
    <source>
        <dbReference type="EMBL" id="EMG47812.1"/>
    </source>
</evidence>
<dbReference type="PANTHER" id="PTHR47978">
    <property type="match status" value="1"/>
</dbReference>
<dbReference type="STRING" id="1245528.M3HKA0"/>
<dbReference type="GO" id="GO:0005525">
    <property type="term" value="F:GTP binding"/>
    <property type="evidence" value="ECO:0007669"/>
    <property type="project" value="InterPro"/>
</dbReference>
<proteinExistence type="predicted"/>
<dbReference type="InterPro" id="IPR027417">
    <property type="entry name" value="P-loop_NTPase"/>
</dbReference>
<dbReference type="SMART" id="SM00173">
    <property type="entry name" value="RAS"/>
    <property type="match status" value="1"/>
</dbReference>
<dbReference type="PROSITE" id="PS51421">
    <property type="entry name" value="RAS"/>
    <property type="match status" value="1"/>
</dbReference>
<dbReference type="OMA" id="RFRAGPY"/>
<dbReference type="PROSITE" id="PS51419">
    <property type="entry name" value="RAB"/>
    <property type="match status" value="1"/>
</dbReference>
<dbReference type="InterPro" id="IPR001806">
    <property type="entry name" value="Small_GTPase"/>
</dbReference>
<name>M3HKA0_CANMX</name>
<keyword evidence="1" id="KW-0547">Nucleotide-binding</keyword>
<dbReference type="Proteomes" id="UP000011777">
    <property type="component" value="Unassembled WGS sequence"/>
</dbReference>
<dbReference type="SUPFAM" id="SSF52540">
    <property type="entry name" value="P-loop containing nucleoside triphosphate hydrolases"/>
    <property type="match status" value="1"/>
</dbReference>
<gene>
    <name evidence="2" type="ORF">G210_1737</name>
</gene>
<comment type="caution">
    <text evidence="2">The sequence shown here is derived from an EMBL/GenBank/DDBJ whole genome shotgun (WGS) entry which is preliminary data.</text>
</comment>
<sequence length="224" mass="25673">MTDNRTTQSSKVLMPPSYKVVVLGESSVGKTSLVHRFTTNKFDLHTSNTIGAAFITKMFSPPDKKERTVKLEIWDTAGQERYRSLTPMYYRNAKVALVCFDMGNFESTFNTAKYWIQQLDLNNSSEANSTVEVRLVGTKMDLVHDQNNNEIQEQIDDLISKKPNIKQFHQTSSKDGTGITELFNQIVLDIDEQFFKSYYERNQDTRDHIGDMLSQRQASISNCC</sequence>
<dbReference type="GO" id="GO:0003924">
    <property type="term" value="F:GTPase activity"/>
    <property type="evidence" value="ECO:0007669"/>
    <property type="project" value="InterPro"/>
</dbReference>
<evidence type="ECO:0000313" key="3">
    <source>
        <dbReference type="Proteomes" id="UP000011777"/>
    </source>
</evidence>
<dbReference type="Gene3D" id="3.40.50.300">
    <property type="entry name" value="P-loop containing nucleotide triphosphate hydrolases"/>
    <property type="match status" value="1"/>
</dbReference>